<protein>
    <recommendedName>
        <fullName evidence="2">HAD-IB family hydrolase</fullName>
    </recommendedName>
</protein>
<dbReference type="Gene3D" id="1.20.1440.100">
    <property type="entry name" value="SG protein - dephosphorylation function"/>
    <property type="match status" value="1"/>
</dbReference>
<proteinExistence type="predicted"/>
<feature type="non-terminal residue" evidence="1">
    <location>
        <position position="87"/>
    </location>
</feature>
<organism evidence="1">
    <name type="scientific">marine metagenome</name>
    <dbReference type="NCBI Taxonomy" id="408172"/>
    <lineage>
        <taxon>unclassified sequences</taxon>
        <taxon>metagenomes</taxon>
        <taxon>ecological metagenomes</taxon>
    </lineage>
</organism>
<evidence type="ECO:0000313" key="1">
    <source>
        <dbReference type="EMBL" id="SVC97784.1"/>
    </source>
</evidence>
<name>A0A382RJA5_9ZZZZ</name>
<evidence type="ECO:0008006" key="2">
    <source>
        <dbReference type="Google" id="ProtNLM"/>
    </source>
</evidence>
<accession>A0A382RJA5</accession>
<dbReference type="AlphaFoldDB" id="A0A382RJA5"/>
<dbReference type="EMBL" id="UINC01122152">
    <property type="protein sequence ID" value="SVC97784.1"/>
    <property type="molecule type" value="Genomic_DNA"/>
</dbReference>
<gene>
    <name evidence="1" type="ORF">METZ01_LOCUS350638</name>
</gene>
<dbReference type="InterPro" id="IPR036412">
    <property type="entry name" value="HAD-like_sf"/>
</dbReference>
<reference evidence="1" key="1">
    <citation type="submission" date="2018-05" db="EMBL/GenBank/DDBJ databases">
        <authorList>
            <person name="Lanie J.A."/>
            <person name="Ng W.-L."/>
            <person name="Kazmierczak K.M."/>
            <person name="Andrzejewski T.M."/>
            <person name="Davidsen T.M."/>
            <person name="Wayne K.J."/>
            <person name="Tettelin H."/>
            <person name="Glass J.I."/>
            <person name="Rusch D."/>
            <person name="Podicherti R."/>
            <person name="Tsui H.-C.T."/>
            <person name="Winkler M.E."/>
        </authorList>
    </citation>
    <scope>NUCLEOTIDE SEQUENCE</scope>
</reference>
<sequence length="87" mass="10165">MLTRLALFDLDNTLLAGDSDNAWGEFLIRKRLVDEDSHRTQNNEFYKHYLGGVLDIHAYVQFTLSPISDYSKLQRESLRAEFVEEEV</sequence>
<dbReference type="SUPFAM" id="SSF56784">
    <property type="entry name" value="HAD-like"/>
    <property type="match status" value="1"/>
</dbReference>